<evidence type="ECO:0000313" key="1">
    <source>
        <dbReference type="EMBL" id="KAJ8683735.1"/>
    </source>
</evidence>
<sequence>MDEELNWVQAYLGGLFDDDCEISENETDPDDLELEECFGGTLQKSKFIDNNSEFLYKFLDEEIEADCNDQLCTNSAIKSMILREIPTSKRRMILDLFYKGLGFDANDGPSDRALHCSVFEMIKRYLKVYQSPNHTSFRPLHLALDIVLQHKNKLLGEQFASSRSDSELDNSNLKFRLALKMVNYLLESGSDPNEPDENGKTPLYRIVNHLKRFLTWELGSTSGSSSNTAYMLVILFLRHGAEINFDYENPDDDPFRISMSYASRTVVQLYIEHGYDLKKFSPKIFPPRTCLSWFGLFELLVNADVFDLEATGKQDGQTVLIIVLEHAVSKSLKSEIETLVKNGSDVNAVDKGGGRDIDESTALHVCGGHEGDDDIQLESDTAKHYANLLLARGANIDCLNKYNETPLHCAAKKYKNEIVKFLLSRGASINLRTSYYSVPSRLRYLPLELARGHKTITEQLIVAHIALLEKQNLHVDPQNYNIISSEPTLREYYVSCKTELELAQTTILDSWNRRSITFYDILTANRVRMRQHAGRPSMQTSFQVRDPQRLFPIYGQQMSQRLADARREFELLFCAVPGLARIFKSSSDFHMVYGRIMTYLCELDLSNLAKV</sequence>
<dbReference type="EMBL" id="CM056741">
    <property type="protein sequence ID" value="KAJ8683735.1"/>
    <property type="molecule type" value="Genomic_DNA"/>
</dbReference>
<comment type="caution">
    <text evidence="1">The sequence shown here is derived from an EMBL/GenBank/DDBJ whole genome shotgun (WGS) entry which is preliminary data.</text>
</comment>
<protein>
    <submittedName>
        <fullName evidence="1">Uncharacterized protein</fullName>
    </submittedName>
</protein>
<dbReference type="Proteomes" id="UP001239111">
    <property type="component" value="Chromosome 1"/>
</dbReference>
<name>A0ACC2PJX9_9HYME</name>
<evidence type="ECO:0000313" key="2">
    <source>
        <dbReference type="Proteomes" id="UP001239111"/>
    </source>
</evidence>
<accession>A0ACC2PJX9</accession>
<proteinExistence type="predicted"/>
<reference evidence="1" key="1">
    <citation type="submission" date="2023-04" db="EMBL/GenBank/DDBJ databases">
        <title>A chromosome-level genome assembly of the parasitoid wasp Eretmocerus hayati.</title>
        <authorList>
            <person name="Zhong Y."/>
            <person name="Liu S."/>
            <person name="Liu Y."/>
        </authorList>
    </citation>
    <scope>NUCLEOTIDE SEQUENCE</scope>
    <source>
        <strain evidence="1">ZJU_SS_LIU_2023</strain>
    </source>
</reference>
<gene>
    <name evidence="1" type="ORF">QAD02_019527</name>
</gene>
<organism evidence="1 2">
    <name type="scientific">Eretmocerus hayati</name>
    <dbReference type="NCBI Taxonomy" id="131215"/>
    <lineage>
        <taxon>Eukaryota</taxon>
        <taxon>Metazoa</taxon>
        <taxon>Ecdysozoa</taxon>
        <taxon>Arthropoda</taxon>
        <taxon>Hexapoda</taxon>
        <taxon>Insecta</taxon>
        <taxon>Pterygota</taxon>
        <taxon>Neoptera</taxon>
        <taxon>Endopterygota</taxon>
        <taxon>Hymenoptera</taxon>
        <taxon>Apocrita</taxon>
        <taxon>Proctotrupomorpha</taxon>
        <taxon>Chalcidoidea</taxon>
        <taxon>Aphelinidae</taxon>
        <taxon>Aphelininae</taxon>
        <taxon>Eretmocerus</taxon>
    </lineage>
</organism>
<keyword evidence="2" id="KW-1185">Reference proteome</keyword>